<evidence type="ECO:0000313" key="9">
    <source>
        <dbReference type="Proteomes" id="UP000053612"/>
    </source>
</evidence>
<dbReference type="EMBL" id="LKLS01000102">
    <property type="protein sequence ID" value="KSU18768.1"/>
    <property type="molecule type" value="Genomic_DNA"/>
</dbReference>
<comment type="cofactor">
    <cofactor evidence="1">
        <name>Zn(2+)</name>
        <dbReference type="ChEBI" id="CHEBI:29105"/>
    </cofactor>
</comment>
<protein>
    <submittedName>
        <fullName evidence="8">Hydroxyacylglutathione hydrolase</fullName>
    </submittedName>
    <submittedName>
        <fullName evidence="7">Zn-dependent hydrolase including glyoxylase</fullName>
    </submittedName>
</protein>
<evidence type="ECO:0000259" key="6">
    <source>
        <dbReference type="SMART" id="SM00849"/>
    </source>
</evidence>
<dbReference type="GO" id="GO:0046872">
    <property type="term" value="F:metal ion binding"/>
    <property type="evidence" value="ECO:0007669"/>
    <property type="project" value="UniProtKB-KW"/>
</dbReference>
<dbReference type="PANTHER" id="PTHR46233:SF3">
    <property type="entry name" value="HYDROXYACYLGLUTATHIONE HYDROLASE GLOC"/>
    <property type="match status" value="1"/>
</dbReference>
<feature type="compositionally biased region" description="Polar residues" evidence="5">
    <location>
        <begin position="198"/>
        <end position="210"/>
    </location>
</feature>
<evidence type="ECO:0000313" key="8">
    <source>
        <dbReference type="EMBL" id="KSU18768.1"/>
    </source>
</evidence>
<dbReference type="RefSeq" id="WP_039114691.1">
    <property type="nucleotide sequence ID" value="NZ_CAKMBL010000001.1"/>
</dbReference>
<evidence type="ECO:0000313" key="7">
    <source>
        <dbReference type="EMBL" id="ARE12798.1"/>
    </source>
</evidence>
<dbReference type="CDD" id="cd06262">
    <property type="entry name" value="metallo-hydrolase-like_MBL-fold"/>
    <property type="match status" value="1"/>
</dbReference>
<keyword evidence="3 8" id="KW-0378">Hydrolase</keyword>
<organism evidence="8 9">
    <name type="scientific">Lactococcus lactis subsp. lactis</name>
    <name type="common">Streptococcus lactis</name>
    <dbReference type="NCBI Taxonomy" id="1360"/>
    <lineage>
        <taxon>Bacteria</taxon>
        <taxon>Bacillati</taxon>
        <taxon>Bacillota</taxon>
        <taxon>Bacilli</taxon>
        <taxon>Lactobacillales</taxon>
        <taxon>Streptococcaceae</taxon>
        <taxon>Lactococcus</taxon>
    </lineage>
</organism>
<evidence type="ECO:0000256" key="1">
    <source>
        <dbReference type="ARBA" id="ARBA00001947"/>
    </source>
</evidence>
<dbReference type="PANTHER" id="PTHR46233">
    <property type="entry name" value="HYDROXYACYLGLUTATHIONE HYDROLASE GLOC"/>
    <property type="match status" value="1"/>
</dbReference>
<evidence type="ECO:0000313" key="10">
    <source>
        <dbReference type="Proteomes" id="UP000192067"/>
    </source>
</evidence>
<feature type="domain" description="Metallo-beta-lactamase" evidence="6">
    <location>
        <begin position="12"/>
        <end position="193"/>
    </location>
</feature>
<sequence>MKIEKIVNKIAQENTYLLSNSTSHLIIDPGSDSSALLERLKITDKTISAILLTHAHFDHIIGLNELRKHFPDVPIYLHSAEKEWMKNPKLNASLFFLGTAVTGPEADYFYEINQFYDIDAFKFQVLETPGHSIGGVSLLFTLENESFVFSGDALFKNAIGRWDLPTGNQAQLLKSIREQLFTLDENTQVFPGHGPKTSIGTEKQNNPFFQ</sequence>
<dbReference type="SMART" id="SM00849">
    <property type="entry name" value="Lactamase_B"/>
    <property type="match status" value="1"/>
</dbReference>
<dbReference type="SUPFAM" id="SSF56281">
    <property type="entry name" value="Metallo-hydrolase/oxidoreductase"/>
    <property type="match status" value="1"/>
</dbReference>
<dbReference type="Pfam" id="PF00753">
    <property type="entry name" value="Lactamase_B"/>
    <property type="match status" value="1"/>
</dbReference>
<dbReference type="AlphaFoldDB" id="A0A0A7SZY7"/>
<dbReference type="Gene3D" id="3.60.15.10">
    <property type="entry name" value="Ribonuclease Z/Hydroxyacylglutathione hydrolase-like"/>
    <property type="match status" value="1"/>
</dbReference>
<dbReference type="Proteomes" id="UP000192067">
    <property type="component" value="Chromosome"/>
</dbReference>
<evidence type="ECO:0000256" key="4">
    <source>
        <dbReference type="ARBA" id="ARBA00022833"/>
    </source>
</evidence>
<dbReference type="GO" id="GO:0016787">
    <property type="term" value="F:hydrolase activity"/>
    <property type="evidence" value="ECO:0007669"/>
    <property type="project" value="UniProtKB-KW"/>
</dbReference>
<reference evidence="9" key="1">
    <citation type="submission" date="2015-10" db="EMBL/GenBank/DDBJ databases">
        <title>Draft Genome Sequences of 11 Lactococcus lactis subspecies cremoris strains.</title>
        <authorList>
            <person name="Wels M."/>
            <person name="Backus L."/>
            <person name="Boekhorst J."/>
            <person name="Dijkstra A."/>
            <person name="Beerthuizen M."/>
            <person name="Kelly W."/>
            <person name="Siezen R."/>
            <person name="Bachmann H."/>
            <person name="Van Hijum S."/>
        </authorList>
    </citation>
    <scope>NUCLEOTIDE SEQUENCE [LARGE SCALE GENOMIC DNA]</scope>
    <source>
        <strain evidence="9">LMG9449</strain>
    </source>
</reference>
<name>A0A0A7SZY7_LACLL</name>
<proteinExistence type="predicted"/>
<gene>
    <name evidence="7" type="ORF">LLUC11_0463</name>
    <name evidence="8" type="ORF">LMG9449_0922</name>
</gene>
<reference evidence="8" key="3">
    <citation type="journal article" date="2017" name="Genome Announc.">
        <title>Draft Genome Sequences of 24 Lactococcus lactis Strains.</title>
        <authorList>
            <person name="Backus L."/>
            <person name="Wels M."/>
            <person name="Boekhorst J."/>
            <person name="Dijkstra A.R."/>
            <person name="Beerthuyzen M."/>
            <person name="Kelly W.J."/>
            <person name="Siezen R.J."/>
            <person name="van Hijum S.A."/>
            <person name="Bachmann H."/>
        </authorList>
    </citation>
    <scope>NUCLEOTIDE SEQUENCE</scope>
    <source>
        <strain evidence="8">LMG9447</strain>
    </source>
</reference>
<feature type="region of interest" description="Disordered" evidence="5">
    <location>
        <begin position="189"/>
        <end position="210"/>
    </location>
</feature>
<keyword evidence="4" id="KW-0862">Zinc</keyword>
<evidence type="ECO:0000256" key="3">
    <source>
        <dbReference type="ARBA" id="ARBA00022801"/>
    </source>
</evidence>
<dbReference type="PATRIC" id="fig|1360.102.peg.2082"/>
<keyword evidence="2" id="KW-0479">Metal-binding</keyword>
<dbReference type="InterPro" id="IPR051453">
    <property type="entry name" value="MBL_Glyoxalase_II"/>
</dbReference>
<accession>A0A0A7SZY7</accession>
<dbReference type="Proteomes" id="UP000053612">
    <property type="component" value="Unassembled WGS sequence"/>
</dbReference>
<dbReference type="InterPro" id="IPR036866">
    <property type="entry name" value="RibonucZ/Hydroxyglut_hydro"/>
</dbReference>
<reference evidence="7 10" key="2">
    <citation type="journal article" date="2017" name="BMC Genomics">
        <title>Comparative and functional genomics of the Lactococcus lactis taxon; insights into evolution and niche adaptation.</title>
        <authorList>
            <person name="Kelleher P."/>
            <person name="Bottacini F."/>
            <person name="Mahony J."/>
            <person name="Kilcawley K.N."/>
            <person name="van Sinderen D."/>
        </authorList>
    </citation>
    <scope>NUCLEOTIDE SEQUENCE [LARGE SCALE GENOMIC DNA]</scope>
    <source>
        <strain evidence="7 10">UC11</strain>
    </source>
</reference>
<evidence type="ECO:0000256" key="5">
    <source>
        <dbReference type="SAM" id="MobiDB-lite"/>
    </source>
</evidence>
<dbReference type="InterPro" id="IPR001279">
    <property type="entry name" value="Metallo-B-lactamas"/>
</dbReference>
<dbReference type="EMBL" id="CP015904">
    <property type="protein sequence ID" value="ARE12798.1"/>
    <property type="molecule type" value="Genomic_DNA"/>
</dbReference>
<evidence type="ECO:0000256" key="2">
    <source>
        <dbReference type="ARBA" id="ARBA00022723"/>
    </source>
</evidence>